<gene>
    <name evidence="1" type="ORF">PVMG_05160</name>
</gene>
<dbReference type="EMBL" id="KQ234990">
    <property type="protein sequence ID" value="KMZ95292.1"/>
    <property type="molecule type" value="Genomic_DNA"/>
</dbReference>
<evidence type="ECO:0000313" key="1">
    <source>
        <dbReference type="EMBL" id="KMZ95292.1"/>
    </source>
</evidence>
<name>A0A0J9TKJ8_PLAVI</name>
<dbReference type="Proteomes" id="UP000053776">
    <property type="component" value="Unassembled WGS sequence"/>
</dbReference>
<evidence type="ECO:0000313" key="2">
    <source>
        <dbReference type="Proteomes" id="UP000053776"/>
    </source>
</evidence>
<sequence length="102" mass="10954">MERSEPRRHKRNFAPFHKTPQTWETLSTTGPSDLAACLLFCLVPYSPFEMQAGDINKVRSGDGSFPQSGHIGGGNAPSCVCMHVEGSDGGDGGAELTQLYVI</sequence>
<dbReference type="AlphaFoldDB" id="A0A0J9TKJ8"/>
<proteinExistence type="predicted"/>
<organism evidence="1 2">
    <name type="scientific">Plasmodium vivax Mauritania I</name>
    <dbReference type="NCBI Taxonomy" id="1035515"/>
    <lineage>
        <taxon>Eukaryota</taxon>
        <taxon>Sar</taxon>
        <taxon>Alveolata</taxon>
        <taxon>Apicomplexa</taxon>
        <taxon>Aconoidasida</taxon>
        <taxon>Haemosporida</taxon>
        <taxon>Plasmodiidae</taxon>
        <taxon>Plasmodium</taxon>
        <taxon>Plasmodium (Plasmodium)</taxon>
    </lineage>
</organism>
<protein>
    <submittedName>
        <fullName evidence="1">Uncharacterized protein</fullName>
    </submittedName>
</protein>
<reference evidence="1 2" key="1">
    <citation type="submission" date="2011-08" db="EMBL/GenBank/DDBJ databases">
        <title>The Genome Sequence of Plasmodium vivax Mauritania I.</title>
        <authorList>
            <consortium name="The Broad Institute Genome Sequencing Platform"/>
            <consortium name="The Broad Institute Genome Sequencing Center for Infectious Disease"/>
            <person name="Neafsey D."/>
            <person name="Carlton J."/>
            <person name="Barnwell J."/>
            <person name="Collins W."/>
            <person name="Escalante A."/>
            <person name="Mullikin J."/>
            <person name="Saul A."/>
            <person name="Guigo R."/>
            <person name="Camara F."/>
            <person name="Young S.K."/>
            <person name="Zeng Q."/>
            <person name="Gargeya S."/>
            <person name="Fitzgerald M."/>
            <person name="Haas B."/>
            <person name="Abouelleil A."/>
            <person name="Alvarado L."/>
            <person name="Arachchi H.M."/>
            <person name="Berlin A."/>
            <person name="Brown A."/>
            <person name="Chapman S.B."/>
            <person name="Chen Z."/>
            <person name="Dunbar C."/>
            <person name="Freedman E."/>
            <person name="Gearin G."/>
            <person name="Gellesch M."/>
            <person name="Goldberg J."/>
            <person name="Griggs A."/>
            <person name="Gujja S."/>
            <person name="Heiman D."/>
            <person name="Howarth C."/>
            <person name="Larson L."/>
            <person name="Lui A."/>
            <person name="MacDonald P.J.P."/>
            <person name="Montmayeur A."/>
            <person name="Murphy C."/>
            <person name="Neiman D."/>
            <person name="Pearson M."/>
            <person name="Priest M."/>
            <person name="Roberts A."/>
            <person name="Saif S."/>
            <person name="Shea T."/>
            <person name="Shenoy N."/>
            <person name="Sisk P."/>
            <person name="Stolte C."/>
            <person name="Sykes S."/>
            <person name="Wortman J."/>
            <person name="Nusbaum C."/>
            <person name="Birren B."/>
        </authorList>
    </citation>
    <scope>NUCLEOTIDE SEQUENCE [LARGE SCALE GENOMIC DNA]</scope>
    <source>
        <strain evidence="1 2">Mauritania I</strain>
    </source>
</reference>
<accession>A0A0J9TKJ8</accession>